<dbReference type="PANTHER" id="PTHR34953">
    <property type="entry name" value="ALPHA/BETA HYDROLASE RELATED PROTEIN"/>
    <property type="match status" value="1"/>
</dbReference>
<gene>
    <name evidence="2" type="ORF">M8C21_025579</name>
</gene>
<feature type="transmembrane region" description="Helical" evidence="1">
    <location>
        <begin position="20"/>
        <end position="41"/>
    </location>
</feature>
<proteinExistence type="predicted"/>
<keyword evidence="1" id="KW-0472">Membrane</keyword>
<keyword evidence="3" id="KW-1185">Reference proteome</keyword>
<sequence length="209" mass="23048">MAFLKDDTSTRLLRAIRTVFFLITMIISFLFFSAPILVAMADTLLPAALLSASISSVDPTNDLSDNKSLFFFFQTVSTQLTGYSFRYSLIDIPLVSILRSGIILCVYGLCDGPGLSTGPYLGITTASYVFGGGGAVVGPTELALFVCSPVLAIGHIVVAYRTSCRERRKLLVYKIDIEAVSTFKNGFRRYSKMLHDARVKVLKRRFATW</sequence>
<dbReference type="AlphaFoldDB" id="A0AAD5GIE5"/>
<accession>A0AAD5GIE5</accession>
<dbReference type="PANTHER" id="PTHR34953:SF1">
    <property type="entry name" value="ALPHA_BETA HYDROLASE RELATED PROTEIN"/>
    <property type="match status" value="1"/>
</dbReference>
<feature type="transmembrane region" description="Helical" evidence="1">
    <location>
        <begin position="92"/>
        <end position="110"/>
    </location>
</feature>
<organism evidence="2 3">
    <name type="scientific">Ambrosia artemisiifolia</name>
    <name type="common">Common ragweed</name>
    <dbReference type="NCBI Taxonomy" id="4212"/>
    <lineage>
        <taxon>Eukaryota</taxon>
        <taxon>Viridiplantae</taxon>
        <taxon>Streptophyta</taxon>
        <taxon>Embryophyta</taxon>
        <taxon>Tracheophyta</taxon>
        <taxon>Spermatophyta</taxon>
        <taxon>Magnoliopsida</taxon>
        <taxon>eudicotyledons</taxon>
        <taxon>Gunneridae</taxon>
        <taxon>Pentapetalae</taxon>
        <taxon>asterids</taxon>
        <taxon>campanulids</taxon>
        <taxon>Asterales</taxon>
        <taxon>Asteraceae</taxon>
        <taxon>Asteroideae</taxon>
        <taxon>Heliantheae alliance</taxon>
        <taxon>Heliantheae</taxon>
        <taxon>Ambrosia</taxon>
    </lineage>
</organism>
<dbReference type="Proteomes" id="UP001206925">
    <property type="component" value="Unassembled WGS sequence"/>
</dbReference>
<protein>
    <submittedName>
        <fullName evidence="2">Uncharacterized protein</fullName>
    </submittedName>
</protein>
<keyword evidence="1" id="KW-1133">Transmembrane helix</keyword>
<name>A0AAD5GIE5_AMBAR</name>
<feature type="transmembrane region" description="Helical" evidence="1">
    <location>
        <begin position="142"/>
        <end position="160"/>
    </location>
</feature>
<evidence type="ECO:0000313" key="2">
    <source>
        <dbReference type="EMBL" id="KAI7742374.1"/>
    </source>
</evidence>
<keyword evidence="1" id="KW-0812">Transmembrane</keyword>
<reference evidence="2" key="1">
    <citation type="submission" date="2022-06" db="EMBL/GenBank/DDBJ databases">
        <title>Uncovering the hologenomic basis of an extraordinary plant invasion.</title>
        <authorList>
            <person name="Bieker V.C."/>
            <person name="Martin M.D."/>
            <person name="Gilbert T."/>
            <person name="Hodgins K."/>
            <person name="Battlay P."/>
            <person name="Petersen B."/>
            <person name="Wilson J."/>
        </authorList>
    </citation>
    <scope>NUCLEOTIDE SEQUENCE</scope>
    <source>
        <strain evidence="2">AA19_3_7</strain>
        <tissue evidence="2">Leaf</tissue>
    </source>
</reference>
<evidence type="ECO:0000256" key="1">
    <source>
        <dbReference type="SAM" id="Phobius"/>
    </source>
</evidence>
<comment type="caution">
    <text evidence="2">The sequence shown here is derived from an EMBL/GenBank/DDBJ whole genome shotgun (WGS) entry which is preliminary data.</text>
</comment>
<feature type="transmembrane region" description="Helical" evidence="1">
    <location>
        <begin position="117"/>
        <end position="136"/>
    </location>
</feature>
<dbReference type="EMBL" id="JAMZMK010008010">
    <property type="protein sequence ID" value="KAI7742374.1"/>
    <property type="molecule type" value="Genomic_DNA"/>
</dbReference>
<evidence type="ECO:0000313" key="3">
    <source>
        <dbReference type="Proteomes" id="UP001206925"/>
    </source>
</evidence>